<evidence type="ECO:0000313" key="2">
    <source>
        <dbReference type="EMBL" id="KAK7476693.1"/>
    </source>
</evidence>
<name>A0ABD0JNP9_9CAEN</name>
<gene>
    <name evidence="2" type="ORF">BaRGS_00032091</name>
</gene>
<keyword evidence="3" id="KW-1185">Reference proteome</keyword>
<accession>A0ABD0JNP9</accession>
<protein>
    <submittedName>
        <fullName evidence="2">Uncharacterized protein</fullName>
    </submittedName>
</protein>
<dbReference type="Proteomes" id="UP001519460">
    <property type="component" value="Unassembled WGS sequence"/>
</dbReference>
<dbReference type="AlphaFoldDB" id="A0ABD0JNP9"/>
<sequence length="101" mass="10782">MNTPSSANGQCLPSSTRPSAGPFWESCKEPQQGERVPGFRLLSGRKGSSLGLPRAFVWLSATNCGVNFQPYSPDGSACLGFSPLHFLPFCPQIFALCSQAT</sequence>
<proteinExistence type="predicted"/>
<organism evidence="2 3">
    <name type="scientific">Batillaria attramentaria</name>
    <dbReference type="NCBI Taxonomy" id="370345"/>
    <lineage>
        <taxon>Eukaryota</taxon>
        <taxon>Metazoa</taxon>
        <taxon>Spiralia</taxon>
        <taxon>Lophotrochozoa</taxon>
        <taxon>Mollusca</taxon>
        <taxon>Gastropoda</taxon>
        <taxon>Caenogastropoda</taxon>
        <taxon>Sorbeoconcha</taxon>
        <taxon>Cerithioidea</taxon>
        <taxon>Batillariidae</taxon>
        <taxon>Batillaria</taxon>
    </lineage>
</organism>
<evidence type="ECO:0000256" key="1">
    <source>
        <dbReference type="SAM" id="MobiDB-lite"/>
    </source>
</evidence>
<reference evidence="2 3" key="1">
    <citation type="journal article" date="2023" name="Sci. Data">
        <title>Genome assembly of the Korean intertidal mud-creeper Batillaria attramentaria.</title>
        <authorList>
            <person name="Patra A.K."/>
            <person name="Ho P.T."/>
            <person name="Jun S."/>
            <person name="Lee S.J."/>
            <person name="Kim Y."/>
            <person name="Won Y.J."/>
        </authorList>
    </citation>
    <scope>NUCLEOTIDE SEQUENCE [LARGE SCALE GENOMIC DNA]</scope>
    <source>
        <strain evidence="2">Wonlab-2016</strain>
    </source>
</reference>
<comment type="caution">
    <text evidence="2">The sequence shown here is derived from an EMBL/GenBank/DDBJ whole genome shotgun (WGS) entry which is preliminary data.</text>
</comment>
<feature type="compositionally biased region" description="Polar residues" evidence="1">
    <location>
        <begin position="1"/>
        <end position="18"/>
    </location>
</feature>
<evidence type="ECO:0000313" key="3">
    <source>
        <dbReference type="Proteomes" id="UP001519460"/>
    </source>
</evidence>
<dbReference type="EMBL" id="JACVVK020000369">
    <property type="protein sequence ID" value="KAK7476693.1"/>
    <property type="molecule type" value="Genomic_DNA"/>
</dbReference>
<feature type="region of interest" description="Disordered" evidence="1">
    <location>
        <begin position="1"/>
        <end position="33"/>
    </location>
</feature>